<dbReference type="Proteomes" id="UP000036045">
    <property type="component" value="Unassembled WGS sequence"/>
</dbReference>
<dbReference type="InterPro" id="IPR051611">
    <property type="entry name" value="ECF_transporter_component"/>
</dbReference>
<keyword evidence="4 6" id="KW-1133">Transmembrane helix</keyword>
<dbReference type="PATRIC" id="fig|1397.4.peg.3141"/>
<name>A0A0J1IP21_NIACI</name>
<feature type="transmembrane region" description="Helical" evidence="6">
    <location>
        <begin position="99"/>
        <end position="120"/>
    </location>
</feature>
<dbReference type="OrthoDB" id="92887at2"/>
<dbReference type="RefSeq" id="WP_047941040.1">
    <property type="nucleotide sequence ID" value="NZ_LDPH01000003.1"/>
</dbReference>
<keyword evidence="5 6" id="KW-0472">Membrane</keyword>
<dbReference type="PANTHER" id="PTHR34857">
    <property type="entry name" value="SLL0384 PROTEIN"/>
    <property type="match status" value="1"/>
</dbReference>
<proteinExistence type="predicted"/>
<evidence type="ECO:0000313" key="7">
    <source>
        <dbReference type="EMBL" id="KLV27717.1"/>
    </source>
</evidence>
<dbReference type="Pfam" id="PF02361">
    <property type="entry name" value="CbiQ"/>
    <property type="match status" value="1"/>
</dbReference>
<dbReference type="AlphaFoldDB" id="A0A0J1IP21"/>
<evidence type="ECO:0000313" key="8">
    <source>
        <dbReference type="Proteomes" id="UP000036045"/>
    </source>
</evidence>
<dbReference type="CDD" id="cd16914">
    <property type="entry name" value="EcfT"/>
    <property type="match status" value="1"/>
</dbReference>
<organism evidence="7 8">
    <name type="scientific">Niallia circulans</name>
    <name type="common">Bacillus circulans</name>
    <dbReference type="NCBI Taxonomy" id="1397"/>
    <lineage>
        <taxon>Bacteria</taxon>
        <taxon>Bacillati</taxon>
        <taxon>Bacillota</taxon>
        <taxon>Bacilli</taxon>
        <taxon>Bacillales</taxon>
        <taxon>Bacillaceae</taxon>
        <taxon>Niallia</taxon>
    </lineage>
</organism>
<feature type="transmembrane region" description="Helical" evidence="6">
    <location>
        <begin position="20"/>
        <end position="45"/>
    </location>
</feature>
<evidence type="ECO:0000256" key="1">
    <source>
        <dbReference type="ARBA" id="ARBA00004141"/>
    </source>
</evidence>
<gene>
    <name evidence="7" type="ORF">ABW02_05185</name>
</gene>
<accession>A0A0J1IP21</accession>
<reference evidence="7 8" key="1">
    <citation type="submission" date="2015-05" db="EMBL/GenBank/DDBJ databases">
        <title>Whole genome sequence and identification of bacterial endophytes from Costus igneus.</title>
        <authorList>
            <person name="Lee Y.P."/>
            <person name="Gan H.M."/>
            <person name="Eng W."/>
            <person name="Wheatley M.S."/>
            <person name="Caraballo A."/>
            <person name="Polter S."/>
            <person name="Savka M.A."/>
            <person name="Hudson A.O."/>
        </authorList>
    </citation>
    <scope>NUCLEOTIDE SEQUENCE [LARGE SCALE GENOMIC DNA]</scope>
    <source>
        <strain evidence="7 8">RIT379</strain>
    </source>
</reference>
<protein>
    <submittedName>
        <fullName evidence="7">Cobalt transporter</fullName>
    </submittedName>
</protein>
<dbReference type="InterPro" id="IPR003339">
    <property type="entry name" value="ABC/ECF_trnsptr_transmembrane"/>
</dbReference>
<comment type="subcellular location">
    <subcellularLocation>
        <location evidence="1">Membrane</location>
        <topology evidence="1">Multi-pass membrane protein</topology>
    </subcellularLocation>
</comment>
<evidence type="ECO:0000256" key="3">
    <source>
        <dbReference type="ARBA" id="ARBA00022692"/>
    </source>
</evidence>
<keyword evidence="2" id="KW-1003">Cell membrane</keyword>
<evidence type="ECO:0000256" key="2">
    <source>
        <dbReference type="ARBA" id="ARBA00022475"/>
    </source>
</evidence>
<feature type="transmembrane region" description="Helical" evidence="6">
    <location>
        <begin position="224"/>
        <end position="243"/>
    </location>
</feature>
<comment type="caution">
    <text evidence="7">The sequence shown here is derived from an EMBL/GenBank/DDBJ whole genome shotgun (WGS) entry which is preliminary data.</text>
</comment>
<dbReference type="EMBL" id="LDPH01000003">
    <property type="protein sequence ID" value="KLV27717.1"/>
    <property type="molecule type" value="Genomic_DNA"/>
</dbReference>
<sequence>MKSNESYLSHLNPAMKLMTHIILMVILMMIQSIFSTVAIWLYVLILGLTLGGWKGKFLGKVLLPYSIFFVLTFWMLAAFGKGETVVWKWAWFQVTEESINSGLLIAMRMLAFVTIGLLFTTTTNLYELMMSLIHQWKLSPKWAYGMMAGFRCIPMFQSDLAQLKEAHRIRGYKHSGTWKAFLRYAVPLLTQAIRRSEQMAMAMEVRGFTGEKDRTYFQKTSITLFDYLYFSMMIVIAICIAVFI</sequence>
<evidence type="ECO:0000256" key="6">
    <source>
        <dbReference type="SAM" id="Phobius"/>
    </source>
</evidence>
<keyword evidence="3 6" id="KW-0812">Transmembrane</keyword>
<dbReference type="GO" id="GO:0005886">
    <property type="term" value="C:plasma membrane"/>
    <property type="evidence" value="ECO:0007669"/>
    <property type="project" value="UniProtKB-ARBA"/>
</dbReference>
<evidence type="ECO:0000256" key="5">
    <source>
        <dbReference type="ARBA" id="ARBA00023136"/>
    </source>
</evidence>
<dbReference type="PANTHER" id="PTHR34857:SF2">
    <property type="entry name" value="SLL0384 PROTEIN"/>
    <property type="match status" value="1"/>
</dbReference>
<evidence type="ECO:0000256" key="4">
    <source>
        <dbReference type="ARBA" id="ARBA00022989"/>
    </source>
</evidence>
<feature type="transmembrane region" description="Helical" evidence="6">
    <location>
        <begin position="57"/>
        <end position="79"/>
    </location>
</feature>
<keyword evidence="8" id="KW-1185">Reference proteome</keyword>